<comment type="caution">
    <text evidence="6">The sequence shown here is derived from an EMBL/GenBank/DDBJ whole genome shotgun (WGS) entry which is preliminary data.</text>
</comment>
<evidence type="ECO:0000313" key="7">
    <source>
        <dbReference type="Proteomes" id="UP001139971"/>
    </source>
</evidence>
<organism evidence="6 7">
    <name type="scientific">Tahibacter soli</name>
    <dbReference type="NCBI Taxonomy" id="2983605"/>
    <lineage>
        <taxon>Bacteria</taxon>
        <taxon>Pseudomonadati</taxon>
        <taxon>Pseudomonadota</taxon>
        <taxon>Gammaproteobacteria</taxon>
        <taxon>Lysobacterales</taxon>
        <taxon>Rhodanobacteraceae</taxon>
        <taxon>Tahibacter</taxon>
    </lineage>
</organism>
<dbReference type="EMBL" id="JAOVZO020000018">
    <property type="protein sequence ID" value="MDC8014195.1"/>
    <property type="molecule type" value="Genomic_DNA"/>
</dbReference>
<keyword evidence="4 6" id="KW-0067">ATP-binding</keyword>
<dbReference type="InterPro" id="IPR027417">
    <property type="entry name" value="P-loop_NTPase"/>
</dbReference>
<keyword evidence="3" id="KW-0547">Nucleotide-binding</keyword>
<dbReference type="AlphaFoldDB" id="A0A9X3YMV3"/>
<evidence type="ECO:0000256" key="3">
    <source>
        <dbReference type="ARBA" id="ARBA00022741"/>
    </source>
</evidence>
<dbReference type="SMART" id="SM00382">
    <property type="entry name" value="AAA"/>
    <property type="match status" value="1"/>
</dbReference>
<dbReference type="PROSITE" id="PS50893">
    <property type="entry name" value="ABC_TRANSPORTER_2"/>
    <property type="match status" value="1"/>
</dbReference>
<evidence type="ECO:0000259" key="5">
    <source>
        <dbReference type="PROSITE" id="PS50893"/>
    </source>
</evidence>
<proteinExistence type="inferred from homology"/>
<dbReference type="Proteomes" id="UP001139971">
    <property type="component" value="Unassembled WGS sequence"/>
</dbReference>
<keyword evidence="2" id="KW-0813">Transport</keyword>
<dbReference type="Gene3D" id="3.40.50.300">
    <property type="entry name" value="P-loop containing nucleotide triphosphate hydrolases"/>
    <property type="match status" value="1"/>
</dbReference>
<dbReference type="PANTHER" id="PTHR43335">
    <property type="entry name" value="ABC TRANSPORTER, ATP-BINDING PROTEIN"/>
    <property type="match status" value="1"/>
</dbReference>
<sequence>MTAPDDIADAAPLLQLTDLSRRLAGREVVRGVNLALARGEVLGLLGVNGAGKSTTLRMIAGVLAPTSGSVRIDGDDLYDDPSIARRRIGYLPERAPLHPELTVAEYLRFCARLRGLANAEATTAVAREIERCDLGDVRRRLIGQLSKGYQQRVGIAQALLHAPPLIVLDEPASGLDPVQAIRMRELVRSLRANHAVLLSTHLLAEAEAGCDRIAILHRGELRHAMIVQPGETARLEQLFLRIASDVALPAEPHA</sequence>
<evidence type="ECO:0000256" key="1">
    <source>
        <dbReference type="ARBA" id="ARBA00005417"/>
    </source>
</evidence>
<comment type="similarity">
    <text evidence="1">Belongs to the ABC transporter superfamily.</text>
</comment>
<dbReference type="Pfam" id="PF00005">
    <property type="entry name" value="ABC_tran"/>
    <property type="match status" value="1"/>
</dbReference>
<protein>
    <submittedName>
        <fullName evidence="6">ABC transporter ATP-binding protein</fullName>
    </submittedName>
</protein>
<dbReference type="RefSeq" id="WP_263541833.1">
    <property type="nucleotide sequence ID" value="NZ_JAOVZO020000018.1"/>
</dbReference>
<evidence type="ECO:0000313" key="6">
    <source>
        <dbReference type="EMBL" id="MDC8014195.1"/>
    </source>
</evidence>
<evidence type="ECO:0000256" key="2">
    <source>
        <dbReference type="ARBA" id="ARBA00022448"/>
    </source>
</evidence>
<dbReference type="GO" id="GO:0016887">
    <property type="term" value="F:ATP hydrolysis activity"/>
    <property type="evidence" value="ECO:0007669"/>
    <property type="project" value="InterPro"/>
</dbReference>
<dbReference type="InterPro" id="IPR003593">
    <property type="entry name" value="AAA+_ATPase"/>
</dbReference>
<evidence type="ECO:0000256" key="4">
    <source>
        <dbReference type="ARBA" id="ARBA00022840"/>
    </source>
</evidence>
<accession>A0A9X3YMV3</accession>
<dbReference type="InterPro" id="IPR003439">
    <property type="entry name" value="ABC_transporter-like_ATP-bd"/>
</dbReference>
<dbReference type="SUPFAM" id="SSF52540">
    <property type="entry name" value="P-loop containing nucleoside triphosphate hydrolases"/>
    <property type="match status" value="1"/>
</dbReference>
<dbReference type="CDD" id="cd03230">
    <property type="entry name" value="ABC_DR_subfamily_A"/>
    <property type="match status" value="1"/>
</dbReference>
<name>A0A9X3YMV3_9GAMM</name>
<reference evidence="6" key="1">
    <citation type="submission" date="2023-02" db="EMBL/GenBank/DDBJ databases">
        <title>Tahibacter soli sp. nov. isolated from soil.</title>
        <authorList>
            <person name="Baek J.H."/>
            <person name="Lee J.K."/>
            <person name="Choi D.G."/>
            <person name="Jeon C.O."/>
        </authorList>
    </citation>
    <scope>NUCLEOTIDE SEQUENCE</scope>
    <source>
        <strain evidence="6">BL</strain>
    </source>
</reference>
<keyword evidence="7" id="KW-1185">Reference proteome</keyword>
<gene>
    <name evidence="6" type="ORF">OD750_016740</name>
</gene>
<dbReference type="GO" id="GO:0005524">
    <property type="term" value="F:ATP binding"/>
    <property type="evidence" value="ECO:0007669"/>
    <property type="project" value="UniProtKB-KW"/>
</dbReference>
<feature type="domain" description="ABC transporter" evidence="5">
    <location>
        <begin position="14"/>
        <end position="243"/>
    </location>
</feature>
<dbReference type="PANTHER" id="PTHR43335:SF4">
    <property type="entry name" value="ABC TRANSPORTER, ATP-BINDING PROTEIN"/>
    <property type="match status" value="1"/>
</dbReference>